<dbReference type="InterPro" id="IPR014731">
    <property type="entry name" value="ETF_asu_C"/>
</dbReference>
<protein>
    <submittedName>
        <fullName evidence="5">Electron transfer flavoprotein subunit alpha/FixB family protein</fullName>
    </submittedName>
</protein>
<dbReference type="InterPro" id="IPR014729">
    <property type="entry name" value="Rossmann-like_a/b/a_fold"/>
</dbReference>
<evidence type="ECO:0000256" key="1">
    <source>
        <dbReference type="ARBA" id="ARBA00005817"/>
    </source>
</evidence>
<dbReference type="Gene3D" id="3.40.50.620">
    <property type="entry name" value="HUPs"/>
    <property type="match status" value="1"/>
</dbReference>
<keyword evidence="2" id="KW-0813">Transport</keyword>
<dbReference type="GO" id="GO:0009055">
    <property type="term" value="F:electron transfer activity"/>
    <property type="evidence" value="ECO:0007669"/>
    <property type="project" value="InterPro"/>
</dbReference>
<dbReference type="GO" id="GO:0050660">
    <property type="term" value="F:flavin adenine dinucleotide binding"/>
    <property type="evidence" value="ECO:0007669"/>
    <property type="project" value="InterPro"/>
</dbReference>
<feature type="binding site" evidence="3">
    <location>
        <position position="211"/>
    </location>
    <ligand>
        <name>FAD</name>
        <dbReference type="ChEBI" id="CHEBI:57692"/>
    </ligand>
</feature>
<dbReference type="PIRSF" id="PIRSF000089">
    <property type="entry name" value="Electra_flavoP_a"/>
    <property type="match status" value="1"/>
</dbReference>
<proteinExistence type="inferred from homology"/>
<dbReference type="SUPFAM" id="SSF52467">
    <property type="entry name" value="DHS-like NAD/FAD-binding domain"/>
    <property type="match status" value="1"/>
</dbReference>
<dbReference type="GO" id="GO:0033539">
    <property type="term" value="P:fatty acid beta-oxidation using acyl-CoA dehydrogenase"/>
    <property type="evidence" value="ECO:0007669"/>
    <property type="project" value="TreeGrafter"/>
</dbReference>
<gene>
    <name evidence="5" type="ORF">F0919_06200</name>
</gene>
<evidence type="ECO:0000259" key="4">
    <source>
        <dbReference type="SMART" id="SM00893"/>
    </source>
</evidence>
<dbReference type="RefSeq" id="WP_150031835.1">
    <property type="nucleotide sequence ID" value="NZ_VWSH01000001.1"/>
</dbReference>
<feature type="domain" description="Electron transfer flavoprotein alpha/beta-subunit N-terminal" evidence="4">
    <location>
        <begin position="3"/>
        <end position="198"/>
    </location>
</feature>
<dbReference type="InterPro" id="IPR001308">
    <property type="entry name" value="ETF_a/FixB"/>
</dbReference>
<dbReference type="SUPFAM" id="SSF52402">
    <property type="entry name" value="Adenine nucleotide alpha hydrolases-like"/>
    <property type="match status" value="1"/>
</dbReference>
<feature type="binding site" evidence="3">
    <location>
        <position position="288"/>
    </location>
    <ligand>
        <name>FAD</name>
        <dbReference type="ChEBI" id="CHEBI:57692"/>
    </ligand>
</feature>
<dbReference type="AlphaFoldDB" id="A0A5M6CS95"/>
<dbReference type="EMBL" id="VWSH01000001">
    <property type="protein sequence ID" value="KAA5537260.1"/>
    <property type="molecule type" value="Genomic_DNA"/>
</dbReference>
<organism evidence="5 6">
    <name type="scientific">Taibaiella lutea</name>
    <dbReference type="NCBI Taxonomy" id="2608001"/>
    <lineage>
        <taxon>Bacteria</taxon>
        <taxon>Pseudomonadati</taxon>
        <taxon>Bacteroidota</taxon>
        <taxon>Chitinophagia</taxon>
        <taxon>Chitinophagales</taxon>
        <taxon>Chitinophagaceae</taxon>
        <taxon>Taibaiella</taxon>
    </lineage>
</organism>
<name>A0A5M6CS95_9BACT</name>
<comment type="cofactor">
    <cofactor evidence="3">
        <name>FAD</name>
        <dbReference type="ChEBI" id="CHEBI:57692"/>
    </cofactor>
    <text evidence="3">Binds 1 FAD per dimer.</text>
</comment>
<dbReference type="Gene3D" id="3.40.50.1220">
    <property type="entry name" value="TPP-binding domain"/>
    <property type="match status" value="1"/>
</dbReference>
<accession>A0A5M6CS95</accession>
<sequence length="326" mass="34203">MSVLVFVDHTQGSFKKKAFETVNYAAETAKRIGGGEVVAAVLGTVSNDELNLLGQYGATQVLHLNDARFDNFNARAYSKAITAAAQQCGAKVIILSYNVSGKSVAGMVAAQMKAGLVSGAIDYPTTDNGFVVKKTVFSGKAFAFVKVTSDVKIISLVPNTFKVTKGEGSVAVAALNANLTDADFGVKKVSEDVIKGEVPLSEAELVVSGGRGLKGPENWGILEDLGKAFGATLACSRPVADAHWRPHHEHVGQTGGTIRPNLYVAVGISGAIQHLAGVNSSKTIVVINKDPEAPFFKAADYGVVGDAFEILPKLTEAVKKFKAAQH</sequence>
<evidence type="ECO:0000313" key="6">
    <source>
        <dbReference type="Proteomes" id="UP000323632"/>
    </source>
</evidence>
<keyword evidence="2" id="KW-0249">Electron transport</keyword>
<dbReference type="InterPro" id="IPR014730">
    <property type="entry name" value="ETF_a/b_N"/>
</dbReference>
<dbReference type="PANTHER" id="PTHR43153">
    <property type="entry name" value="ELECTRON TRANSFER FLAVOPROTEIN ALPHA"/>
    <property type="match status" value="1"/>
</dbReference>
<dbReference type="SMART" id="SM00893">
    <property type="entry name" value="ETF"/>
    <property type="match status" value="1"/>
</dbReference>
<keyword evidence="3" id="KW-0274">FAD</keyword>
<dbReference type="PANTHER" id="PTHR43153:SF1">
    <property type="entry name" value="ELECTRON TRANSFER FLAVOPROTEIN SUBUNIT ALPHA, MITOCHONDRIAL"/>
    <property type="match status" value="1"/>
</dbReference>
<feature type="binding site" evidence="3">
    <location>
        <begin position="236"/>
        <end position="237"/>
    </location>
    <ligand>
        <name>FAD</name>
        <dbReference type="ChEBI" id="CHEBI:57692"/>
    </ligand>
</feature>
<comment type="similarity">
    <text evidence="1">Belongs to the ETF alpha-subunit/FixB family.</text>
</comment>
<keyword evidence="3" id="KW-0285">Flavoprotein</keyword>
<evidence type="ECO:0000313" key="5">
    <source>
        <dbReference type="EMBL" id="KAA5537260.1"/>
    </source>
</evidence>
<dbReference type="Proteomes" id="UP000323632">
    <property type="component" value="Unassembled WGS sequence"/>
</dbReference>
<keyword evidence="6" id="KW-1185">Reference proteome</keyword>
<comment type="caution">
    <text evidence="5">The sequence shown here is derived from an EMBL/GenBank/DDBJ whole genome shotgun (WGS) entry which is preliminary data.</text>
</comment>
<reference evidence="5 6" key="1">
    <citation type="submission" date="2019-09" db="EMBL/GenBank/DDBJ databases">
        <title>Genome sequence and assembly of Taibaiella sp.</title>
        <authorList>
            <person name="Chhetri G."/>
        </authorList>
    </citation>
    <scope>NUCLEOTIDE SEQUENCE [LARGE SCALE GENOMIC DNA]</scope>
    <source>
        <strain evidence="5 6">KVB11</strain>
    </source>
</reference>
<dbReference type="InterPro" id="IPR029035">
    <property type="entry name" value="DHS-like_NAD/FAD-binding_dom"/>
</dbReference>
<dbReference type="Pfam" id="PF01012">
    <property type="entry name" value="ETF"/>
    <property type="match status" value="1"/>
</dbReference>
<evidence type="ECO:0000256" key="3">
    <source>
        <dbReference type="PIRSR" id="PIRSR000089-1"/>
    </source>
</evidence>
<evidence type="ECO:0000256" key="2">
    <source>
        <dbReference type="ARBA" id="ARBA00022982"/>
    </source>
</evidence>
<feature type="binding site" evidence="3">
    <location>
        <begin position="267"/>
        <end position="274"/>
    </location>
    <ligand>
        <name>FAD</name>
        <dbReference type="ChEBI" id="CHEBI:57692"/>
    </ligand>
</feature>
<dbReference type="Pfam" id="PF00766">
    <property type="entry name" value="ETF_alpha"/>
    <property type="match status" value="1"/>
</dbReference>